<organism evidence="2 3">
    <name type="scientific">Streptomyces canus</name>
    <dbReference type="NCBI Taxonomy" id="58343"/>
    <lineage>
        <taxon>Bacteria</taxon>
        <taxon>Bacillati</taxon>
        <taxon>Actinomycetota</taxon>
        <taxon>Actinomycetes</taxon>
        <taxon>Kitasatosporales</taxon>
        <taxon>Streptomycetaceae</taxon>
        <taxon>Streptomyces</taxon>
        <taxon>Streptomyces aurantiacus group</taxon>
    </lineage>
</organism>
<accession>A0AAW8F9D2</accession>
<evidence type="ECO:0000256" key="1">
    <source>
        <dbReference type="SAM" id="MobiDB-lite"/>
    </source>
</evidence>
<dbReference type="Proteomes" id="UP001234216">
    <property type="component" value="Unassembled WGS sequence"/>
</dbReference>
<sequence length="126" mass="13021">MCKRFHEGWPEQRFAPATFGGDEVQGVIRTGDEGVPAAYGAYGGDCAGSRAGSDRRADVIVVNQGTHTEAAPLGGFVSAPADHTTESPGPCAALPQSTYTDCRLGSEPLRVPGPSPEGAVSHDDHT</sequence>
<proteinExistence type="predicted"/>
<reference evidence="2" key="1">
    <citation type="submission" date="2023-07" db="EMBL/GenBank/DDBJ databases">
        <title>Comparative genomics of wheat-associated soil bacteria to identify genetic determinants of phenazine resistance.</title>
        <authorList>
            <person name="Mouncey N."/>
        </authorList>
    </citation>
    <scope>NUCLEOTIDE SEQUENCE</scope>
    <source>
        <strain evidence="2">V4I22</strain>
    </source>
</reference>
<dbReference type="AlphaFoldDB" id="A0AAW8F9D2"/>
<evidence type="ECO:0000313" key="3">
    <source>
        <dbReference type="Proteomes" id="UP001234216"/>
    </source>
</evidence>
<name>A0AAW8F9D2_9ACTN</name>
<gene>
    <name evidence="2" type="ORF">QFZ22_002153</name>
</gene>
<evidence type="ECO:0000313" key="2">
    <source>
        <dbReference type="EMBL" id="MDQ0906168.1"/>
    </source>
</evidence>
<dbReference type="RefSeq" id="WP_306973715.1">
    <property type="nucleotide sequence ID" value="NZ_JAUSZV010000005.1"/>
</dbReference>
<comment type="caution">
    <text evidence="2">The sequence shown here is derived from an EMBL/GenBank/DDBJ whole genome shotgun (WGS) entry which is preliminary data.</text>
</comment>
<dbReference type="EMBL" id="JAUSZV010000005">
    <property type="protein sequence ID" value="MDQ0906168.1"/>
    <property type="molecule type" value="Genomic_DNA"/>
</dbReference>
<protein>
    <submittedName>
        <fullName evidence="2">Uncharacterized protein</fullName>
    </submittedName>
</protein>
<feature type="region of interest" description="Disordered" evidence="1">
    <location>
        <begin position="102"/>
        <end position="126"/>
    </location>
</feature>